<dbReference type="GO" id="GO:0016020">
    <property type="term" value="C:membrane"/>
    <property type="evidence" value="ECO:0007669"/>
    <property type="project" value="UniProtKB-SubCell"/>
</dbReference>
<comment type="pathway">
    <text evidence="2">Cell wall biogenesis; peptidoglycan biosynthesis.</text>
</comment>
<dbReference type="FunFam" id="1.10.3810.10:FF:000001">
    <property type="entry name" value="Penicillin-binding protein 1A"/>
    <property type="match status" value="1"/>
</dbReference>
<keyword evidence="6" id="KW-0645">Protease</keyword>
<dbReference type="GO" id="GO:0030288">
    <property type="term" value="C:outer membrane-bounded periplasmic space"/>
    <property type="evidence" value="ECO:0007669"/>
    <property type="project" value="TreeGrafter"/>
</dbReference>
<dbReference type="Gene3D" id="1.10.3810.10">
    <property type="entry name" value="Biosynthetic peptidoglycan transglycosylase-like"/>
    <property type="match status" value="1"/>
</dbReference>
<dbReference type="Pfam" id="PF00905">
    <property type="entry name" value="Transpeptidase"/>
    <property type="match status" value="1"/>
</dbReference>
<dbReference type="Pfam" id="PF00912">
    <property type="entry name" value="Transgly"/>
    <property type="match status" value="1"/>
</dbReference>
<keyword evidence="16" id="KW-0961">Cell wall biogenesis/degradation</keyword>
<keyword evidence="9" id="KW-0812">Transmembrane</keyword>
<dbReference type="UniPathway" id="UPA00219"/>
<dbReference type="GO" id="GO:0008360">
    <property type="term" value="P:regulation of cell shape"/>
    <property type="evidence" value="ECO:0007669"/>
    <property type="project" value="UniProtKB-KW"/>
</dbReference>
<evidence type="ECO:0000256" key="18">
    <source>
        <dbReference type="ARBA" id="ARBA00049902"/>
    </source>
</evidence>
<keyword evidence="5" id="KW-0121">Carboxypeptidase</keyword>
<evidence type="ECO:0000256" key="11">
    <source>
        <dbReference type="ARBA" id="ARBA00022960"/>
    </source>
</evidence>
<dbReference type="PANTHER" id="PTHR32282:SF27">
    <property type="entry name" value="PENICILLIN-BINDING PROTEIN 1A"/>
    <property type="match status" value="1"/>
</dbReference>
<dbReference type="STRING" id="345632.GPICK_10030"/>
<dbReference type="EMBL" id="CP009788">
    <property type="protein sequence ID" value="AJE03644.1"/>
    <property type="molecule type" value="Genomic_DNA"/>
</dbReference>
<evidence type="ECO:0000313" key="22">
    <source>
        <dbReference type="EMBL" id="AJE03644.1"/>
    </source>
</evidence>
<accession>A0A0B5BER1</accession>
<feature type="domain" description="Penicillin-binding protein transpeptidase" evidence="20">
    <location>
        <begin position="313"/>
        <end position="585"/>
    </location>
</feature>
<evidence type="ECO:0000256" key="4">
    <source>
        <dbReference type="ARBA" id="ARBA00007739"/>
    </source>
</evidence>
<dbReference type="GO" id="GO:0009252">
    <property type="term" value="P:peptidoglycan biosynthetic process"/>
    <property type="evidence" value="ECO:0007669"/>
    <property type="project" value="UniProtKB-UniPathway"/>
</dbReference>
<name>A0A0B5BER1_9BACT</name>
<protein>
    <submittedName>
        <fullName evidence="22">Penicillin-binding protein</fullName>
    </submittedName>
</protein>
<keyword evidence="13" id="KW-1133">Transmembrane helix</keyword>
<dbReference type="KEGG" id="gpi:GPICK_10030"/>
<dbReference type="Gene3D" id="3.40.710.10">
    <property type="entry name" value="DD-peptidase/beta-lactamase superfamily"/>
    <property type="match status" value="1"/>
</dbReference>
<feature type="domain" description="Glycosyl transferase family 51" evidence="21">
    <location>
        <begin position="64"/>
        <end position="230"/>
    </location>
</feature>
<keyword evidence="8" id="KW-0808">Transferase</keyword>
<dbReference type="GO" id="GO:0006508">
    <property type="term" value="P:proteolysis"/>
    <property type="evidence" value="ECO:0007669"/>
    <property type="project" value="UniProtKB-KW"/>
</dbReference>
<gene>
    <name evidence="22" type="ORF">GPICK_10030</name>
</gene>
<evidence type="ECO:0000256" key="10">
    <source>
        <dbReference type="ARBA" id="ARBA00022801"/>
    </source>
</evidence>
<reference evidence="22 23" key="1">
    <citation type="journal article" date="2015" name="Genome Announc.">
        <title>Complete Genome of Geobacter pickeringii G13T, a Metal-Reducing Isolate from Sedimentary Kaolin Deposits.</title>
        <authorList>
            <person name="Badalamenti J.P."/>
            <person name="Bond D.R."/>
        </authorList>
    </citation>
    <scope>NUCLEOTIDE SEQUENCE [LARGE SCALE GENOMIC DNA]</scope>
    <source>
        <strain evidence="22 23">G13</strain>
    </source>
</reference>
<dbReference type="AlphaFoldDB" id="A0A0B5BER1"/>
<keyword evidence="14" id="KW-0472">Membrane</keyword>
<evidence type="ECO:0000256" key="12">
    <source>
        <dbReference type="ARBA" id="ARBA00022984"/>
    </source>
</evidence>
<comment type="similarity">
    <text evidence="3">In the C-terminal section; belongs to the transpeptidase family.</text>
</comment>
<sequence length="669" mass="73562">MHSLLSAVGTRSIRLVVAGFFLLPTLLSAAWGQEKFATYPLLPSGYSSIRVFDNKGRFAGRILPDRRYWVSIDRIPAFLQQAVVAVEDSRFYEHRGIDIQGIARALVKDVVKGRLAEGGSTITQQLIKNRYLSGEKSIERKLEEGRMALEFEKKYTKKQILEMYFNEIYYGNGAWGIAQAARLYFDKNPEELTDAECALLAGVPKNPGRYNPLGKSSDVSRRRDVVLKRMADLKVISARQKQKLRSQRVTFTQPTQAPQYLAHVRSRLVERFGPQIIEQGGLDVTAAMDLNLQRQAEKTLREGVKKVSPQLQGALVSLDPATGDVLAAVGGVDSAKNGYDRAFLARRQPGSAIKPLIYAAALEKGFVASSLWNDTPVAYYSGNNQLWRPQNYGGEQFGEISLRRALAYSNNVIAVKLLEAIGVPYFVDFAAKVGLPLRPNNNLSLALGTDEVTLNELVQAYTPLATGGLRSEARMIVRIYDRNRRSWTENPPAVTPVLSPAAAFVTTQMLKDVMVYGTAKSLKRFSQQRPSAGKTGTTDDYRDAWFIGYTPQVITGIWVGYDKPRPGGRGFTGGAVAAPIWERLMRPALAGRPAVDFPKPDTVVSVSIDPATGYLATPACPEKRDEFYVAGTQPTEYCPRHGGEHPVTPPPVPAEPGGEGPKAGEAPDQ</sequence>
<evidence type="ECO:0000256" key="13">
    <source>
        <dbReference type="ARBA" id="ARBA00022989"/>
    </source>
</evidence>
<evidence type="ECO:0000259" key="20">
    <source>
        <dbReference type="Pfam" id="PF00905"/>
    </source>
</evidence>
<evidence type="ECO:0000256" key="1">
    <source>
        <dbReference type="ARBA" id="ARBA00004370"/>
    </source>
</evidence>
<comment type="catalytic activity">
    <reaction evidence="18">
        <text>[GlcNAc-(1-&gt;4)-Mur2Ac(oyl-L-Ala-gamma-D-Glu-L-Lys-D-Ala-D-Ala)](n)-di-trans,octa-cis-undecaprenyl diphosphate + beta-D-GlcNAc-(1-&gt;4)-Mur2Ac(oyl-L-Ala-gamma-D-Glu-L-Lys-D-Ala-D-Ala)-di-trans,octa-cis-undecaprenyl diphosphate = [GlcNAc-(1-&gt;4)-Mur2Ac(oyl-L-Ala-gamma-D-Glu-L-Lys-D-Ala-D-Ala)](n+1)-di-trans,octa-cis-undecaprenyl diphosphate + di-trans,octa-cis-undecaprenyl diphosphate + H(+)</text>
        <dbReference type="Rhea" id="RHEA:23708"/>
        <dbReference type="Rhea" id="RHEA-COMP:9602"/>
        <dbReference type="Rhea" id="RHEA-COMP:9603"/>
        <dbReference type="ChEBI" id="CHEBI:15378"/>
        <dbReference type="ChEBI" id="CHEBI:58405"/>
        <dbReference type="ChEBI" id="CHEBI:60033"/>
        <dbReference type="ChEBI" id="CHEBI:78435"/>
        <dbReference type="EC" id="2.4.99.28"/>
    </reaction>
</comment>
<keyword evidence="10" id="KW-0378">Hydrolase</keyword>
<dbReference type="PANTHER" id="PTHR32282">
    <property type="entry name" value="BINDING PROTEIN TRANSPEPTIDASE, PUTATIVE-RELATED"/>
    <property type="match status" value="1"/>
</dbReference>
<dbReference type="SUPFAM" id="SSF53955">
    <property type="entry name" value="Lysozyme-like"/>
    <property type="match status" value="1"/>
</dbReference>
<comment type="catalytic activity">
    <reaction evidence="17">
        <text>Preferential cleavage: (Ac)2-L-Lys-D-Ala-|-D-Ala. Also transpeptidation of peptidyl-alanyl moieties that are N-acyl substituents of D-alanine.</text>
        <dbReference type="EC" id="3.4.16.4"/>
    </reaction>
</comment>
<evidence type="ECO:0000313" key="23">
    <source>
        <dbReference type="Proteomes" id="UP000057609"/>
    </source>
</evidence>
<evidence type="ECO:0000256" key="3">
    <source>
        <dbReference type="ARBA" id="ARBA00007090"/>
    </source>
</evidence>
<keyword evidence="15" id="KW-0511">Multifunctional enzyme</keyword>
<evidence type="ECO:0000256" key="14">
    <source>
        <dbReference type="ARBA" id="ARBA00023136"/>
    </source>
</evidence>
<keyword evidence="23" id="KW-1185">Reference proteome</keyword>
<dbReference type="GO" id="GO:0071555">
    <property type="term" value="P:cell wall organization"/>
    <property type="evidence" value="ECO:0007669"/>
    <property type="project" value="UniProtKB-KW"/>
</dbReference>
<proteinExistence type="inferred from homology"/>
<dbReference type="GO" id="GO:0008658">
    <property type="term" value="F:penicillin binding"/>
    <property type="evidence" value="ECO:0007669"/>
    <property type="project" value="InterPro"/>
</dbReference>
<organism evidence="22 23">
    <name type="scientific">Geobacter pickeringii</name>
    <dbReference type="NCBI Taxonomy" id="345632"/>
    <lineage>
        <taxon>Bacteria</taxon>
        <taxon>Pseudomonadati</taxon>
        <taxon>Thermodesulfobacteriota</taxon>
        <taxon>Desulfuromonadia</taxon>
        <taxon>Geobacterales</taxon>
        <taxon>Geobacteraceae</taxon>
        <taxon>Geobacter</taxon>
    </lineage>
</organism>
<comment type="similarity">
    <text evidence="4">In the N-terminal section; belongs to the glycosyltransferase 51 family.</text>
</comment>
<keyword evidence="7" id="KW-0328">Glycosyltransferase</keyword>
<evidence type="ECO:0000259" key="21">
    <source>
        <dbReference type="Pfam" id="PF00912"/>
    </source>
</evidence>
<evidence type="ECO:0000256" key="2">
    <source>
        <dbReference type="ARBA" id="ARBA00004752"/>
    </source>
</evidence>
<dbReference type="InterPro" id="IPR023346">
    <property type="entry name" value="Lysozyme-like_dom_sf"/>
</dbReference>
<dbReference type="InterPro" id="IPR001264">
    <property type="entry name" value="Glyco_trans_51"/>
</dbReference>
<evidence type="ECO:0000256" key="9">
    <source>
        <dbReference type="ARBA" id="ARBA00022692"/>
    </source>
</evidence>
<dbReference type="InterPro" id="IPR050396">
    <property type="entry name" value="Glycosyltr_51/Transpeptidase"/>
</dbReference>
<dbReference type="GO" id="GO:0009002">
    <property type="term" value="F:serine-type D-Ala-D-Ala carboxypeptidase activity"/>
    <property type="evidence" value="ECO:0007669"/>
    <property type="project" value="UniProtKB-EC"/>
</dbReference>
<evidence type="ECO:0000256" key="16">
    <source>
        <dbReference type="ARBA" id="ARBA00023316"/>
    </source>
</evidence>
<evidence type="ECO:0000256" key="6">
    <source>
        <dbReference type="ARBA" id="ARBA00022670"/>
    </source>
</evidence>
<evidence type="ECO:0000256" key="7">
    <source>
        <dbReference type="ARBA" id="ARBA00022676"/>
    </source>
</evidence>
<dbReference type="NCBIfam" id="TIGR02074">
    <property type="entry name" value="PBP_1a_fam"/>
    <property type="match status" value="1"/>
</dbReference>
<dbReference type="InterPro" id="IPR036950">
    <property type="entry name" value="PBP_transglycosylase"/>
</dbReference>
<comment type="subcellular location">
    <subcellularLocation>
        <location evidence="1">Membrane</location>
    </subcellularLocation>
</comment>
<keyword evidence="12" id="KW-0573">Peptidoglycan synthesis</keyword>
<dbReference type="HOGENOM" id="CLU_006354_2_4_7"/>
<evidence type="ECO:0000256" key="8">
    <source>
        <dbReference type="ARBA" id="ARBA00022679"/>
    </source>
</evidence>
<evidence type="ECO:0000256" key="5">
    <source>
        <dbReference type="ARBA" id="ARBA00022645"/>
    </source>
</evidence>
<dbReference type="Proteomes" id="UP000057609">
    <property type="component" value="Chromosome"/>
</dbReference>
<dbReference type="InterPro" id="IPR012338">
    <property type="entry name" value="Beta-lactam/transpept-like"/>
</dbReference>
<evidence type="ECO:0000256" key="15">
    <source>
        <dbReference type="ARBA" id="ARBA00023268"/>
    </source>
</evidence>
<evidence type="ECO:0000256" key="17">
    <source>
        <dbReference type="ARBA" id="ARBA00034000"/>
    </source>
</evidence>
<evidence type="ECO:0000256" key="19">
    <source>
        <dbReference type="SAM" id="MobiDB-lite"/>
    </source>
</evidence>
<dbReference type="GO" id="GO:0008955">
    <property type="term" value="F:peptidoglycan glycosyltransferase activity"/>
    <property type="evidence" value="ECO:0007669"/>
    <property type="project" value="UniProtKB-EC"/>
</dbReference>
<dbReference type="RefSeq" id="WP_039742783.1">
    <property type="nucleotide sequence ID" value="NZ_CP009788.1"/>
</dbReference>
<dbReference type="InterPro" id="IPR001460">
    <property type="entry name" value="PCN-bd_Tpept"/>
</dbReference>
<keyword evidence="11" id="KW-0133">Cell shape</keyword>
<dbReference type="SUPFAM" id="SSF56601">
    <property type="entry name" value="beta-lactamase/transpeptidase-like"/>
    <property type="match status" value="1"/>
</dbReference>
<feature type="region of interest" description="Disordered" evidence="19">
    <location>
        <begin position="635"/>
        <end position="669"/>
    </location>
</feature>